<dbReference type="RefSeq" id="XP_040697408.1">
    <property type="nucleotide sequence ID" value="XM_040850083.1"/>
</dbReference>
<evidence type="ECO:0000313" key="3">
    <source>
        <dbReference type="Proteomes" id="UP000184356"/>
    </source>
</evidence>
<gene>
    <name evidence="2" type="ORF">ASPSYDRAFT_62182</name>
</gene>
<dbReference type="CDD" id="cd22189">
    <property type="entry name" value="PGAP4-like_fungal"/>
    <property type="match status" value="1"/>
</dbReference>
<keyword evidence="1" id="KW-1133">Transmembrane helix</keyword>
<sequence length="478" mass="53834">MLSLPCPPVPSAHSCPPPGPVGSLRFPFLMPIPGCDSPRRSESEANDALALMSGSYTRRLLPAFLLLYLALLFVARHHSLRDPTSSFFQESTGYAPTYSTVRTAQANQYIQDVENGVGESWRWRSSDSPSFCVGVATVARNNTRYFKTMVGSLLDGLSQSERADMHLLLLIAHTDPLQHPAYSEPWLSRVPDQVLLYDNATVDIDHIRSLETSEARFDGREKALFDYTYLLKACEAVNAQYVIMLEDDVLAMDGWYHRTRDALRSIREQMTAKGAEAWLYFRLFYTEEFLGWNSEEWPTYLFFSLVAVGCVAFLLLGARNYQPKIRPLLPNDLVLVVCGVFTPLLIGLYFASGRVTMRPIPAGVHEMPKFGCCSQAFVFPQSRVPDLISMYEERRIGYVDMLTEDFANDRDEIRWAITPSVMQHVGRKSSKDALNEPEAKKLLASLWNFAFETNEAAALRREHEAYLRGATAHPGGSS</sequence>
<dbReference type="Proteomes" id="UP000184356">
    <property type="component" value="Unassembled WGS sequence"/>
</dbReference>
<dbReference type="PANTHER" id="PTHR31410:SF1">
    <property type="entry name" value="POST-GPI ATTACHMENT TO PROTEINS FACTOR 4"/>
    <property type="match status" value="1"/>
</dbReference>
<evidence type="ECO:0000256" key="1">
    <source>
        <dbReference type="SAM" id="Phobius"/>
    </source>
</evidence>
<evidence type="ECO:0000313" key="2">
    <source>
        <dbReference type="EMBL" id="OJJ53602.1"/>
    </source>
</evidence>
<protein>
    <recommendedName>
        <fullName evidence="4">Integral membrane protein</fullName>
    </recommendedName>
</protein>
<dbReference type="GO" id="GO:0016757">
    <property type="term" value="F:glycosyltransferase activity"/>
    <property type="evidence" value="ECO:0007669"/>
    <property type="project" value="InterPro"/>
</dbReference>
<accession>A0A1L9T2C8</accession>
<dbReference type="GO" id="GO:0006506">
    <property type="term" value="P:GPI anchor biosynthetic process"/>
    <property type="evidence" value="ECO:0007669"/>
    <property type="project" value="InterPro"/>
</dbReference>
<keyword evidence="1" id="KW-0812">Transmembrane</keyword>
<organism evidence="2 3">
    <name type="scientific">Aspergillus sydowii CBS 593.65</name>
    <dbReference type="NCBI Taxonomy" id="1036612"/>
    <lineage>
        <taxon>Eukaryota</taxon>
        <taxon>Fungi</taxon>
        <taxon>Dikarya</taxon>
        <taxon>Ascomycota</taxon>
        <taxon>Pezizomycotina</taxon>
        <taxon>Eurotiomycetes</taxon>
        <taxon>Eurotiomycetidae</taxon>
        <taxon>Eurotiales</taxon>
        <taxon>Aspergillaceae</taxon>
        <taxon>Aspergillus</taxon>
        <taxon>Aspergillus subgen. Nidulantes</taxon>
    </lineage>
</organism>
<dbReference type="GO" id="GO:0000139">
    <property type="term" value="C:Golgi membrane"/>
    <property type="evidence" value="ECO:0007669"/>
    <property type="project" value="InterPro"/>
</dbReference>
<reference evidence="3" key="1">
    <citation type="journal article" date="2017" name="Genome Biol.">
        <title>Comparative genomics reveals high biological diversity and specific adaptations in the industrially and medically important fungal genus Aspergillus.</title>
        <authorList>
            <person name="de Vries R.P."/>
            <person name="Riley R."/>
            <person name="Wiebenga A."/>
            <person name="Aguilar-Osorio G."/>
            <person name="Amillis S."/>
            <person name="Uchima C.A."/>
            <person name="Anderluh G."/>
            <person name="Asadollahi M."/>
            <person name="Askin M."/>
            <person name="Barry K."/>
            <person name="Battaglia E."/>
            <person name="Bayram O."/>
            <person name="Benocci T."/>
            <person name="Braus-Stromeyer S.A."/>
            <person name="Caldana C."/>
            <person name="Canovas D."/>
            <person name="Cerqueira G.C."/>
            <person name="Chen F."/>
            <person name="Chen W."/>
            <person name="Choi C."/>
            <person name="Clum A."/>
            <person name="Dos Santos R.A."/>
            <person name="Damasio A.R."/>
            <person name="Diallinas G."/>
            <person name="Emri T."/>
            <person name="Fekete E."/>
            <person name="Flipphi M."/>
            <person name="Freyberg S."/>
            <person name="Gallo A."/>
            <person name="Gournas C."/>
            <person name="Habgood R."/>
            <person name="Hainaut M."/>
            <person name="Harispe M.L."/>
            <person name="Henrissat B."/>
            <person name="Hilden K.S."/>
            <person name="Hope R."/>
            <person name="Hossain A."/>
            <person name="Karabika E."/>
            <person name="Karaffa L."/>
            <person name="Karanyi Z."/>
            <person name="Krasevec N."/>
            <person name="Kuo A."/>
            <person name="Kusch H."/>
            <person name="LaButti K."/>
            <person name="Lagendijk E.L."/>
            <person name="Lapidus A."/>
            <person name="Levasseur A."/>
            <person name="Lindquist E."/>
            <person name="Lipzen A."/>
            <person name="Logrieco A.F."/>
            <person name="MacCabe A."/>
            <person name="Maekelae M.R."/>
            <person name="Malavazi I."/>
            <person name="Melin P."/>
            <person name="Meyer V."/>
            <person name="Mielnichuk N."/>
            <person name="Miskei M."/>
            <person name="Molnar A.P."/>
            <person name="Mule G."/>
            <person name="Ngan C.Y."/>
            <person name="Orejas M."/>
            <person name="Orosz E."/>
            <person name="Ouedraogo J.P."/>
            <person name="Overkamp K.M."/>
            <person name="Park H.-S."/>
            <person name="Perrone G."/>
            <person name="Piumi F."/>
            <person name="Punt P.J."/>
            <person name="Ram A.F."/>
            <person name="Ramon A."/>
            <person name="Rauscher S."/>
            <person name="Record E."/>
            <person name="Riano-Pachon D.M."/>
            <person name="Robert V."/>
            <person name="Roehrig J."/>
            <person name="Ruller R."/>
            <person name="Salamov A."/>
            <person name="Salih N.S."/>
            <person name="Samson R.A."/>
            <person name="Sandor E."/>
            <person name="Sanguinetti M."/>
            <person name="Schuetze T."/>
            <person name="Sepcic K."/>
            <person name="Shelest E."/>
            <person name="Sherlock G."/>
            <person name="Sophianopoulou V."/>
            <person name="Squina F.M."/>
            <person name="Sun H."/>
            <person name="Susca A."/>
            <person name="Todd R.B."/>
            <person name="Tsang A."/>
            <person name="Unkles S.E."/>
            <person name="van de Wiele N."/>
            <person name="van Rossen-Uffink D."/>
            <person name="Oliveira J.V."/>
            <person name="Vesth T.C."/>
            <person name="Visser J."/>
            <person name="Yu J.-H."/>
            <person name="Zhou M."/>
            <person name="Andersen M.R."/>
            <person name="Archer D.B."/>
            <person name="Baker S.E."/>
            <person name="Benoit I."/>
            <person name="Brakhage A.A."/>
            <person name="Braus G.H."/>
            <person name="Fischer R."/>
            <person name="Frisvad J.C."/>
            <person name="Goldman G.H."/>
            <person name="Houbraken J."/>
            <person name="Oakley B."/>
            <person name="Pocsi I."/>
            <person name="Scazzocchio C."/>
            <person name="Seiboth B."/>
            <person name="vanKuyk P.A."/>
            <person name="Wortman J."/>
            <person name="Dyer P.S."/>
            <person name="Grigoriev I.V."/>
        </authorList>
    </citation>
    <scope>NUCLEOTIDE SEQUENCE [LARGE SCALE GENOMIC DNA]</scope>
    <source>
        <strain evidence="3">CBS 593.65</strain>
    </source>
</reference>
<dbReference type="EMBL" id="KV878597">
    <property type="protein sequence ID" value="OJJ53602.1"/>
    <property type="molecule type" value="Genomic_DNA"/>
</dbReference>
<keyword evidence="1" id="KW-0472">Membrane</keyword>
<dbReference type="AlphaFoldDB" id="A0A1L9T2C8"/>
<dbReference type="PANTHER" id="PTHR31410">
    <property type="entry name" value="TRANSMEMBRANE PROTEIN 246"/>
    <property type="match status" value="1"/>
</dbReference>
<dbReference type="InterPro" id="IPR029675">
    <property type="entry name" value="PGAP4"/>
</dbReference>
<evidence type="ECO:0008006" key="4">
    <source>
        <dbReference type="Google" id="ProtNLM"/>
    </source>
</evidence>
<name>A0A1L9T2C8_9EURO</name>
<feature type="transmembrane region" description="Helical" evidence="1">
    <location>
        <begin position="300"/>
        <end position="321"/>
    </location>
</feature>
<dbReference type="VEuPathDB" id="FungiDB:ASPSYDRAFT_62182"/>
<proteinExistence type="predicted"/>
<dbReference type="GeneID" id="63766156"/>
<dbReference type="OrthoDB" id="2016523at2759"/>
<feature type="transmembrane region" description="Helical" evidence="1">
    <location>
        <begin position="333"/>
        <end position="351"/>
    </location>
</feature>
<keyword evidence="3" id="KW-1185">Reference proteome</keyword>